<accession>A0A5E4R2L7</accession>
<feature type="compositionally biased region" description="Polar residues" evidence="1">
    <location>
        <begin position="173"/>
        <end position="186"/>
    </location>
</feature>
<dbReference type="Proteomes" id="UP000324832">
    <property type="component" value="Unassembled WGS sequence"/>
</dbReference>
<feature type="compositionally biased region" description="Polar residues" evidence="1">
    <location>
        <begin position="683"/>
        <end position="692"/>
    </location>
</feature>
<feature type="compositionally biased region" description="Basic and acidic residues" evidence="1">
    <location>
        <begin position="801"/>
        <end position="810"/>
    </location>
</feature>
<sequence>MEVAASQWRREWAGKAEYGKVTEGGVTRNIARAMEVLHASAPGAKVRVMRAAYHSSAGPGAPSSTFMLHSSRQVLSSGYNFSEPLSLPLKPLEVSSAPLESSPEVDNERIKYKVTEPDDLDISEPSKWRGSTGTTSIRLPSEESSSTTENMSIIDLDSRNSSRNTNSRHNQEQSDSSPSNVDTRSHISSLLDAPVSLSTLKYTSLLYGSDEWNNRRKSYSFEDTSPLNKSNIRYNNSNLLDSSTDSGICKSTEIISDHNMNTDNTTKRRESKERLSDLPEESFQDWLNKNRKASLKTTRTSPFLEFRTPDNLTNESNVSVQSKGKMTITLPVMIESDDSNTKPILNDDNGDRRTKKVEFCKTELHFAAESGTVNIIATDEKPPPSYDFRKKRSAFVPLNNVTDKHITLFGDKHKVLEPRFGTEKNEHDVHDSDENTAATKSILKNKIPKPKPYLLGENMELGSISGFLDNYTVNSASSIASINRLLNPDNVANTSSNNERKYNSSYIKNTSRTFDTGPEKKEEPPYTTFKYDLSQKGVRNTIKSDSLDETHGLGKSKSRNLRVSDLTYFGIESDDGEKVSKNINNGFERLHSLDNLQEEILHSVKLVQKISNSSCNSEADSEDMQEYQNISNFRPTPPKPKPRTKYIDTFKSETDARVLKPITEKVTDLPINHRRSRLKQNEKTGSLSNRSISEPPHKDISNTKSKIRTEISPRRSKDTKSANRKLSPIVQDKQKYSSKSPTPTYENVYINIEPRKSNSIKMKENKRVEAQEMTKNTSDIEKVVRSQMKEKNSTVKERRIAVNDSIKDTVQHTPRKPKRTEKLVTPELTIKSERMLLTTKDQRKSSSSSSSPLNRKSNDGTLVRKDKKLTPLKGNDNNIKLPKSEKPKSITIPAAPIKESTYPSSLRNKSPTKIKGKTDSVIINKIKIEEPKSQRSRKSKYVINYDDKNGTVTSVCKIKSNQDSLERKYTPTPVKHSLTHNTKSTNKNFIRK</sequence>
<protein>
    <submittedName>
        <fullName evidence="2">Uncharacterized protein</fullName>
    </submittedName>
</protein>
<reference evidence="2 3" key="1">
    <citation type="submission" date="2017-07" db="EMBL/GenBank/DDBJ databases">
        <authorList>
            <person name="Talla V."/>
            <person name="Backstrom N."/>
        </authorList>
    </citation>
    <scope>NUCLEOTIDE SEQUENCE [LARGE SCALE GENOMIC DNA]</scope>
</reference>
<feature type="compositionally biased region" description="Basic and acidic residues" evidence="1">
    <location>
        <begin position="695"/>
        <end position="721"/>
    </location>
</feature>
<feature type="compositionally biased region" description="Low complexity" evidence="1">
    <location>
        <begin position="159"/>
        <end position="168"/>
    </location>
</feature>
<evidence type="ECO:0000313" key="3">
    <source>
        <dbReference type="Proteomes" id="UP000324832"/>
    </source>
</evidence>
<evidence type="ECO:0000313" key="2">
    <source>
        <dbReference type="EMBL" id="VVD03554.1"/>
    </source>
</evidence>
<keyword evidence="3" id="KW-1185">Reference proteome</keyword>
<feature type="region of interest" description="Disordered" evidence="1">
    <location>
        <begin position="95"/>
        <end position="186"/>
    </location>
</feature>
<gene>
    <name evidence="2" type="ORF">LSINAPIS_LOCUS13529</name>
</gene>
<dbReference type="EMBL" id="FZQP02006782">
    <property type="protein sequence ID" value="VVD03554.1"/>
    <property type="molecule type" value="Genomic_DNA"/>
</dbReference>
<name>A0A5E4R2L7_9NEOP</name>
<feature type="compositionally biased region" description="Basic and acidic residues" evidence="1">
    <location>
        <begin position="820"/>
        <end position="844"/>
    </location>
</feature>
<evidence type="ECO:0000256" key="1">
    <source>
        <dbReference type="SAM" id="MobiDB-lite"/>
    </source>
</evidence>
<feature type="region of interest" description="Disordered" evidence="1">
    <location>
        <begin position="258"/>
        <end position="279"/>
    </location>
</feature>
<feature type="region of interest" description="Disordered" evidence="1">
    <location>
        <begin position="667"/>
        <end position="744"/>
    </location>
</feature>
<feature type="region of interest" description="Disordered" evidence="1">
    <location>
        <begin position="962"/>
        <end position="992"/>
    </location>
</feature>
<feature type="compositionally biased region" description="Basic and acidic residues" evidence="1">
    <location>
        <begin position="265"/>
        <end position="277"/>
    </location>
</feature>
<proteinExistence type="predicted"/>
<feature type="compositionally biased region" description="Polar residues" evidence="1">
    <location>
        <begin position="129"/>
        <end position="138"/>
    </location>
</feature>
<organism evidence="2 3">
    <name type="scientific">Leptidea sinapis</name>
    <dbReference type="NCBI Taxonomy" id="189913"/>
    <lineage>
        <taxon>Eukaryota</taxon>
        <taxon>Metazoa</taxon>
        <taxon>Ecdysozoa</taxon>
        <taxon>Arthropoda</taxon>
        <taxon>Hexapoda</taxon>
        <taxon>Insecta</taxon>
        <taxon>Pterygota</taxon>
        <taxon>Neoptera</taxon>
        <taxon>Endopterygota</taxon>
        <taxon>Lepidoptera</taxon>
        <taxon>Glossata</taxon>
        <taxon>Ditrysia</taxon>
        <taxon>Papilionoidea</taxon>
        <taxon>Pieridae</taxon>
        <taxon>Dismorphiinae</taxon>
        <taxon>Leptidea</taxon>
    </lineage>
</organism>
<feature type="compositionally biased region" description="Polar residues" evidence="1">
    <location>
        <begin position="979"/>
        <end position="992"/>
    </location>
</feature>
<dbReference type="AlphaFoldDB" id="A0A5E4R2L7"/>
<feature type="region of interest" description="Disordered" evidence="1">
    <location>
        <begin position="801"/>
        <end position="913"/>
    </location>
</feature>
<feature type="compositionally biased region" description="Basic and acidic residues" evidence="1">
    <location>
        <begin position="106"/>
        <end position="116"/>
    </location>
</feature>